<comment type="caution">
    <text evidence="1">The sequence shown here is derived from an EMBL/GenBank/DDBJ whole genome shotgun (WGS) entry which is preliminary data.</text>
</comment>
<proteinExistence type="predicted"/>
<keyword evidence="2" id="KW-1185">Reference proteome</keyword>
<gene>
    <name evidence="1" type="ORF">PY07070</name>
</gene>
<reference evidence="1 2" key="1">
    <citation type="journal article" date="2002" name="Nature">
        <title>Genome sequence and comparative analysis of the model rodent malaria parasite Plasmodium yoelii yoelii.</title>
        <authorList>
            <person name="Carlton J.M."/>
            <person name="Angiuoli S.V."/>
            <person name="Suh B.B."/>
            <person name="Kooij T.W."/>
            <person name="Pertea M."/>
            <person name="Silva J.C."/>
            <person name="Ermolaeva M.D."/>
            <person name="Allen J.E."/>
            <person name="Selengut J.D."/>
            <person name="Koo H.L."/>
            <person name="Peterson J.D."/>
            <person name="Pop M."/>
            <person name="Kosack D.S."/>
            <person name="Shumway M.F."/>
            <person name="Bidwell S.L."/>
            <person name="Shallom S.J."/>
            <person name="van Aken S.E."/>
            <person name="Riedmuller S.B."/>
            <person name="Feldblyum T.V."/>
            <person name="Cho J.K."/>
            <person name="Quackenbush J."/>
            <person name="Sedegah M."/>
            <person name="Shoaibi A."/>
            <person name="Cummings L.M."/>
            <person name="Florens L."/>
            <person name="Yates J.R."/>
            <person name="Raine J.D."/>
            <person name="Sinden R.E."/>
            <person name="Harris M.A."/>
            <person name="Cunningham D.A."/>
            <person name="Preiser P.R."/>
            <person name="Bergman L.W."/>
            <person name="Vaidya A.B."/>
            <person name="van Lin L.H."/>
            <person name="Janse C.J."/>
            <person name="Waters A.P."/>
            <person name="Smith H.O."/>
            <person name="White O.R."/>
            <person name="Salzberg S.L."/>
            <person name="Venter J.C."/>
            <person name="Fraser C.M."/>
            <person name="Hoffman S.L."/>
            <person name="Gardner M.J."/>
            <person name="Carucci D.J."/>
        </authorList>
    </citation>
    <scope>NUCLEOTIDE SEQUENCE [LARGE SCALE GENOMIC DNA]</scope>
    <source>
        <strain evidence="1 2">17XNL</strain>
    </source>
</reference>
<dbReference type="InParanoid" id="Q7R900"/>
<dbReference type="Proteomes" id="UP000008553">
    <property type="component" value="Unassembled WGS sequence"/>
</dbReference>
<dbReference type="EMBL" id="AABL01002517">
    <property type="protein sequence ID" value="EAA19422.1"/>
    <property type="molecule type" value="Genomic_DNA"/>
</dbReference>
<name>Q7R900_PLAYO</name>
<accession>Q7R900</accession>
<dbReference type="PaxDb" id="73239-Q7R900"/>
<sequence>MGTSTYKKSIFYEEIIEKKNAENNMNILKIIKDSTIENLSVYDCTLFLNFLIKNKKNKELKPEIKNVNKIKLTSTFLEYLFFNIYNYHLHKLSLYHFVEIFYNIVILNCTFQKNKEKLNKFMEYIIINTINENKNIKNYEKKIKNKINIQIQWDSKKPIHIKSFNKKTKEGIATNILKNKCISINGYSYIIDENTKGRYKRDKEKQSIDIPKYNKTNNMNDLIQPQFNLSSLSNVMIYKLIYSLAKINMNNNLVKELFILLIPYLRYRIQNKNYIYSRERNEMLIKIIWSYAFLHIRDINLFVDFSICIQKIIFDTKLEYLKIVKSIYENLLIFDELLLDMLDDRINEIEKNSPEQFSHPRKKHIEFFNDKDMTLYFRRAPWQPALSSKNKQK</sequence>
<dbReference type="AlphaFoldDB" id="Q7R900"/>
<evidence type="ECO:0000313" key="1">
    <source>
        <dbReference type="EMBL" id="EAA19422.1"/>
    </source>
</evidence>
<protein>
    <submittedName>
        <fullName evidence="1">Uncharacterized protein</fullName>
    </submittedName>
</protein>
<organism evidence="1 2">
    <name type="scientific">Plasmodium yoelii yoelii</name>
    <dbReference type="NCBI Taxonomy" id="73239"/>
    <lineage>
        <taxon>Eukaryota</taxon>
        <taxon>Sar</taxon>
        <taxon>Alveolata</taxon>
        <taxon>Apicomplexa</taxon>
        <taxon>Aconoidasida</taxon>
        <taxon>Haemosporida</taxon>
        <taxon>Plasmodiidae</taxon>
        <taxon>Plasmodium</taxon>
        <taxon>Plasmodium (Vinckeia)</taxon>
    </lineage>
</organism>
<evidence type="ECO:0000313" key="2">
    <source>
        <dbReference type="Proteomes" id="UP000008553"/>
    </source>
</evidence>